<dbReference type="AlphaFoldDB" id="A0AAV9LXR5"/>
<evidence type="ECO:0000256" key="4">
    <source>
        <dbReference type="PROSITE-ProRule" id="PRU00452"/>
    </source>
</evidence>
<proteinExistence type="predicted"/>
<evidence type="ECO:0000259" key="6">
    <source>
        <dbReference type="PROSITE" id="PS51044"/>
    </source>
</evidence>
<dbReference type="PANTHER" id="PTHR10782:SF4">
    <property type="entry name" value="TONALLI, ISOFORM E"/>
    <property type="match status" value="1"/>
</dbReference>
<feature type="compositionally biased region" description="Acidic residues" evidence="5">
    <location>
        <begin position="528"/>
        <end position="541"/>
    </location>
</feature>
<sequence>MAGATANSVPTAGVNVGANMTSASYVNSVRISAAANRFATLLCNQPQIDAQEIVQLCLSLASKLEQSTYSQWNCFDKTEKFTVREEERSMAGATVNSIPATGVNAGVGRGANMTGASYVNSFRISAVADRLAKHVCNQPKIDPQEFVHLCLSLARGIDFAIANREVPNRAQDLPLLVKQVCRIPCDTLLLAHVMVLMISVKNACHSGWFTEKDAKELCDLANEISSSFCTTLDFNTEPSSSSTIISMIMSRFYPRLKMGQIVSFLEAKPGFGAYVNDFQITKNMNLSEGEKVRLFVAQIDNLETSLCLVTPPQVNFLLNGTPVGRRTNVSMDPGPQLPSPVPHMLKFGTNLLQAVGQFNGNYIIAVAFMSEISTPVQATLPDYEQAPVSSVDPDSEIIEGPSRISLNCPISFKRIKTPVKGHSCKHLQCFDFDNYIDINSRRPSWRCPHCNQHVCFTDIHIDQDMFKVLKEVSEDVTDVMISSDGSWKAIMESDDYSEKPSDKTPDIAQDSPRRGSDGPSNAPGDVLDLTDIDDDMNPAETEDSKNFPTNIQMQSNVQKTTAVNNPSEINQTGAPDMTDDFWSRIYLSSCGIGTSSSWSSMQTGSASEPARTDLVQLPVFTDAISPALNTEGNAFIPTSILESGLSSSNLLQLQLQQFQFGNPALSNEYGRFPTAARPANRTPVAVQALPAQMNTPVPQQRQQSTMNPLFHTGPSAATQDLLIASLDGSNLRSELERHSFSDLDLVQARMTSSALPQKRSLPHVQPSQHSVGRQTPSMRTPYSMSQSQGPSQSATWDRWEALKQGSSQVGVNRALAGGQHTRVVTTQQTTQVVRPVYSPRTVPPLPGSADRFRTPLAPDQRGSTGGTTPVTRTDSSVDPQLDPNWRPTGRMRGSLSGRAYSEALQQFILKPTQQAQAARPSIPPNLSPQLQVLLANRGAHSTQPVNFSSTAPANASDISGILPERSSGMQ</sequence>
<dbReference type="PANTHER" id="PTHR10782">
    <property type="entry name" value="ZINC FINGER MIZ DOMAIN-CONTAINING PROTEIN"/>
    <property type="match status" value="1"/>
</dbReference>
<dbReference type="Proteomes" id="UP001311915">
    <property type="component" value="Unassembled WGS sequence"/>
</dbReference>
<feature type="region of interest" description="Disordered" evidence="5">
    <location>
        <begin position="492"/>
        <end position="547"/>
    </location>
</feature>
<dbReference type="InterPro" id="IPR013083">
    <property type="entry name" value="Znf_RING/FYVE/PHD"/>
</dbReference>
<evidence type="ECO:0000313" key="8">
    <source>
        <dbReference type="Proteomes" id="UP001311915"/>
    </source>
</evidence>
<evidence type="ECO:0000256" key="1">
    <source>
        <dbReference type="ARBA" id="ARBA00022723"/>
    </source>
</evidence>
<feature type="domain" description="SP-RING-type" evidence="6">
    <location>
        <begin position="393"/>
        <end position="474"/>
    </location>
</feature>
<name>A0AAV9LXR5_9SOLN</name>
<feature type="compositionally biased region" description="Polar residues" evidence="5">
    <location>
        <begin position="866"/>
        <end position="878"/>
    </location>
</feature>
<keyword evidence="1" id="KW-0479">Metal-binding</keyword>
<feature type="compositionally biased region" description="Polar residues" evidence="5">
    <location>
        <begin position="765"/>
        <end position="793"/>
    </location>
</feature>
<evidence type="ECO:0000313" key="7">
    <source>
        <dbReference type="EMBL" id="KAK4729350.1"/>
    </source>
</evidence>
<dbReference type="CDD" id="cd16650">
    <property type="entry name" value="SP-RING_PIAS-like"/>
    <property type="match status" value="1"/>
</dbReference>
<evidence type="ECO:0000256" key="3">
    <source>
        <dbReference type="ARBA" id="ARBA00022833"/>
    </source>
</evidence>
<dbReference type="Pfam" id="PF02891">
    <property type="entry name" value="zf-MIZ"/>
    <property type="match status" value="1"/>
</dbReference>
<evidence type="ECO:0000256" key="5">
    <source>
        <dbReference type="SAM" id="MobiDB-lite"/>
    </source>
</evidence>
<feature type="region of interest" description="Disordered" evidence="5">
    <location>
        <begin position="837"/>
        <end position="888"/>
    </location>
</feature>
<protein>
    <recommendedName>
        <fullName evidence="6">SP-RING-type domain-containing protein</fullName>
    </recommendedName>
</protein>
<dbReference type="GO" id="GO:0008270">
    <property type="term" value="F:zinc ion binding"/>
    <property type="evidence" value="ECO:0007669"/>
    <property type="project" value="UniProtKB-KW"/>
</dbReference>
<evidence type="ECO:0000256" key="2">
    <source>
        <dbReference type="ARBA" id="ARBA00022771"/>
    </source>
</evidence>
<comment type="caution">
    <text evidence="7">The sequence shown here is derived from an EMBL/GenBank/DDBJ whole genome shotgun (WGS) entry which is preliminary data.</text>
</comment>
<organism evidence="7 8">
    <name type="scientific">Solanum pinnatisectum</name>
    <name type="common">tansyleaf nightshade</name>
    <dbReference type="NCBI Taxonomy" id="50273"/>
    <lineage>
        <taxon>Eukaryota</taxon>
        <taxon>Viridiplantae</taxon>
        <taxon>Streptophyta</taxon>
        <taxon>Embryophyta</taxon>
        <taxon>Tracheophyta</taxon>
        <taxon>Spermatophyta</taxon>
        <taxon>Magnoliopsida</taxon>
        <taxon>eudicotyledons</taxon>
        <taxon>Gunneridae</taxon>
        <taxon>Pentapetalae</taxon>
        <taxon>asterids</taxon>
        <taxon>lamiids</taxon>
        <taxon>Solanales</taxon>
        <taxon>Solanaceae</taxon>
        <taxon>Solanoideae</taxon>
        <taxon>Solaneae</taxon>
        <taxon>Solanum</taxon>
    </lineage>
</organism>
<dbReference type="GO" id="GO:0000785">
    <property type="term" value="C:chromatin"/>
    <property type="evidence" value="ECO:0007669"/>
    <property type="project" value="TreeGrafter"/>
</dbReference>
<accession>A0AAV9LXR5</accession>
<feature type="region of interest" description="Disordered" evidence="5">
    <location>
        <begin position="754"/>
        <end position="793"/>
    </location>
</feature>
<dbReference type="PROSITE" id="PS51044">
    <property type="entry name" value="ZF_SP_RING"/>
    <property type="match status" value="1"/>
</dbReference>
<keyword evidence="2 4" id="KW-0863">Zinc-finger</keyword>
<keyword evidence="3" id="KW-0862">Zinc</keyword>
<feature type="region of interest" description="Disordered" evidence="5">
    <location>
        <begin position="935"/>
        <end position="970"/>
    </location>
</feature>
<feature type="compositionally biased region" description="Basic and acidic residues" evidence="5">
    <location>
        <begin position="496"/>
        <end position="516"/>
    </location>
</feature>
<keyword evidence="8" id="KW-1185">Reference proteome</keyword>
<dbReference type="Gene3D" id="3.30.40.10">
    <property type="entry name" value="Zinc/RING finger domain, C3HC4 (zinc finger)"/>
    <property type="match status" value="1"/>
</dbReference>
<dbReference type="GO" id="GO:0061665">
    <property type="term" value="F:SUMO ligase activity"/>
    <property type="evidence" value="ECO:0007669"/>
    <property type="project" value="TreeGrafter"/>
</dbReference>
<dbReference type="InterPro" id="IPR004181">
    <property type="entry name" value="Znf_MIZ"/>
</dbReference>
<reference evidence="7 8" key="1">
    <citation type="submission" date="2023-10" db="EMBL/GenBank/DDBJ databases">
        <title>Genome-Wide Identification Analysis in wild type Solanum Pinnatisectum Reveals Some Genes Defensing Phytophthora Infestans.</title>
        <authorList>
            <person name="Sun C."/>
        </authorList>
    </citation>
    <scope>NUCLEOTIDE SEQUENCE [LARGE SCALE GENOMIC DNA]</scope>
    <source>
        <strain evidence="7">LQN</strain>
        <tissue evidence="7">Leaf</tissue>
    </source>
</reference>
<feature type="compositionally biased region" description="Polar residues" evidence="5">
    <location>
        <begin position="939"/>
        <end position="957"/>
    </location>
</feature>
<gene>
    <name evidence="7" type="ORF">R3W88_022338</name>
</gene>
<dbReference type="EMBL" id="JAWPEI010000004">
    <property type="protein sequence ID" value="KAK4729350.1"/>
    <property type="molecule type" value="Genomic_DNA"/>
</dbReference>
<dbReference type="GO" id="GO:0016925">
    <property type="term" value="P:protein sumoylation"/>
    <property type="evidence" value="ECO:0007669"/>
    <property type="project" value="TreeGrafter"/>
</dbReference>